<organism evidence="3 4">
    <name type="scientific">Dyadobacter psychrotolerans</name>
    <dbReference type="NCBI Taxonomy" id="2541721"/>
    <lineage>
        <taxon>Bacteria</taxon>
        <taxon>Pseudomonadati</taxon>
        <taxon>Bacteroidota</taxon>
        <taxon>Cytophagia</taxon>
        <taxon>Cytophagales</taxon>
        <taxon>Spirosomataceae</taxon>
        <taxon>Dyadobacter</taxon>
    </lineage>
</organism>
<dbReference type="RefSeq" id="WP_131956935.1">
    <property type="nucleotide sequence ID" value="NZ_SMFL01000002.1"/>
</dbReference>
<dbReference type="InterPro" id="IPR044946">
    <property type="entry name" value="Restrct_endonuc_typeI_TRD_sf"/>
</dbReference>
<name>A0A4R5DY99_9BACT</name>
<keyword evidence="1" id="KW-0680">Restriction system</keyword>
<dbReference type="OrthoDB" id="955345at2"/>
<sequence>MENFAASFYQTLNRIAKDFTMTELENVATIVTGCAYQVSDYASDEMSSVTVIEHFAGKELVFGEDKFMRITEREIMKYKFRTGDIVFSHRNSEKGLGKTVLFDSAKTVIHTSRYLRIRPADDYDSTFLALLLDVYRQTGYLHRLAKGNANLLAINVSSLKDLKVPLIADEQQQAVLTKMGRGSFQDY</sequence>
<evidence type="ECO:0000313" key="4">
    <source>
        <dbReference type="Proteomes" id="UP000294850"/>
    </source>
</evidence>
<keyword evidence="2" id="KW-0238">DNA-binding</keyword>
<dbReference type="PANTHER" id="PTHR30408">
    <property type="entry name" value="TYPE-1 RESTRICTION ENZYME ECOKI SPECIFICITY PROTEIN"/>
    <property type="match status" value="1"/>
</dbReference>
<dbReference type="Proteomes" id="UP000294850">
    <property type="component" value="Unassembled WGS sequence"/>
</dbReference>
<dbReference type="PANTHER" id="PTHR30408:SF12">
    <property type="entry name" value="TYPE I RESTRICTION ENZYME MJAVIII SPECIFICITY SUBUNIT"/>
    <property type="match status" value="1"/>
</dbReference>
<dbReference type="InterPro" id="IPR052021">
    <property type="entry name" value="Type-I_RS_S_subunit"/>
</dbReference>
<evidence type="ECO:0008006" key="5">
    <source>
        <dbReference type="Google" id="ProtNLM"/>
    </source>
</evidence>
<reference evidence="3 4" key="1">
    <citation type="submission" date="2019-03" db="EMBL/GenBank/DDBJ databases">
        <title>Dyadobacter AR-3-6 sp. nov., isolated from arctic soil.</title>
        <authorList>
            <person name="Chaudhary D.K."/>
        </authorList>
    </citation>
    <scope>NUCLEOTIDE SEQUENCE [LARGE SCALE GENOMIC DNA]</scope>
    <source>
        <strain evidence="3 4">AR-3-6</strain>
    </source>
</reference>
<dbReference type="EMBL" id="SMFL01000002">
    <property type="protein sequence ID" value="TDE17171.1"/>
    <property type="molecule type" value="Genomic_DNA"/>
</dbReference>
<proteinExistence type="predicted"/>
<comment type="caution">
    <text evidence="3">The sequence shown here is derived from an EMBL/GenBank/DDBJ whole genome shotgun (WGS) entry which is preliminary data.</text>
</comment>
<keyword evidence="4" id="KW-1185">Reference proteome</keyword>
<dbReference type="Gene3D" id="3.90.220.20">
    <property type="entry name" value="DNA methylase specificity domains"/>
    <property type="match status" value="1"/>
</dbReference>
<dbReference type="SUPFAM" id="SSF116734">
    <property type="entry name" value="DNA methylase specificity domain"/>
    <property type="match status" value="1"/>
</dbReference>
<dbReference type="GO" id="GO:0009307">
    <property type="term" value="P:DNA restriction-modification system"/>
    <property type="evidence" value="ECO:0007669"/>
    <property type="project" value="UniProtKB-KW"/>
</dbReference>
<evidence type="ECO:0000313" key="3">
    <source>
        <dbReference type="EMBL" id="TDE17171.1"/>
    </source>
</evidence>
<evidence type="ECO:0000256" key="2">
    <source>
        <dbReference type="ARBA" id="ARBA00023125"/>
    </source>
</evidence>
<dbReference type="AlphaFoldDB" id="A0A4R5DY99"/>
<protein>
    <recommendedName>
        <fullName evidence="5">Type I restriction modification DNA specificity domain-containing protein</fullName>
    </recommendedName>
</protein>
<accession>A0A4R5DY99</accession>
<gene>
    <name evidence="3" type="ORF">E0F88_04540</name>
</gene>
<dbReference type="GO" id="GO:0003677">
    <property type="term" value="F:DNA binding"/>
    <property type="evidence" value="ECO:0007669"/>
    <property type="project" value="UniProtKB-KW"/>
</dbReference>
<evidence type="ECO:0000256" key="1">
    <source>
        <dbReference type="ARBA" id="ARBA00022747"/>
    </source>
</evidence>